<dbReference type="EMBL" id="CP049865">
    <property type="protein sequence ID" value="QIK73611.1"/>
    <property type="molecule type" value="Genomic_DNA"/>
</dbReference>
<dbReference type="RefSeq" id="WP_166234678.1">
    <property type="nucleotide sequence ID" value="NZ_CP049865.1"/>
</dbReference>
<dbReference type="NCBIfam" id="TIGR03083">
    <property type="entry name" value="maleylpyruvate isomerase family mycothiol-dependent enzyme"/>
    <property type="match status" value="1"/>
</dbReference>
<protein>
    <submittedName>
        <fullName evidence="1">TIGR03085 family protein</fullName>
    </submittedName>
</protein>
<keyword evidence="2" id="KW-1185">Reference proteome</keyword>
<dbReference type="InterPro" id="IPR017517">
    <property type="entry name" value="Maleyloyr_isom"/>
</dbReference>
<accession>A0A6G7YAD8</accession>
<dbReference type="AlphaFoldDB" id="A0A6G7YAD8"/>
<dbReference type="Proteomes" id="UP000501058">
    <property type="component" value="Chromosome"/>
</dbReference>
<evidence type="ECO:0000313" key="1">
    <source>
        <dbReference type="EMBL" id="QIK73611.1"/>
    </source>
</evidence>
<reference evidence="1 2" key="1">
    <citation type="submission" date="2020-03" db="EMBL/GenBank/DDBJ databases">
        <title>Propioniciclava sp. nov., isolated from Hydrophilus acuminatus.</title>
        <authorList>
            <person name="Hyun D.-W."/>
            <person name="Bae J.-W."/>
        </authorList>
    </citation>
    <scope>NUCLEOTIDE SEQUENCE [LARGE SCALE GENOMIC DNA]</scope>
    <source>
        <strain evidence="1 2">HDW11</strain>
    </source>
</reference>
<gene>
    <name evidence="1" type="ORF">G7070_16770</name>
</gene>
<name>A0A6G7YAD8_9ACTN</name>
<dbReference type="InterPro" id="IPR034660">
    <property type="entry name" value="DinB/YfiT-like"/>
</dbReference>
<dbReference type="KEGG" id="prv:G7070_16770"/>
<organism evidence="1 2">
    <name type="scientific">Propioniciclava coleopterorum</name>
    <dbReference type="NCBI Taxonomy" id="2714937"/>
    <lineage>
        <taxon>Bacteria</taxon>
        <taxon>Bacillati</taxon>
        <taxon>Actinomycetota</taxon>
        <taxon>Actinomycetes</taxon>
        <taxon>Propionibacteriales</taxon>
        <taxon>Propionibacteriaceae</taxon>
        <taxon>Propioniciclava</taxon>
    </lineage>
</organism>
<dbReference type="NCBIfam" id="TIGR03085">
    <property type="entry name" value="TIGR03085 family metal-binding protein"/>
    <property type="match status" value="1"/>
</dbReference>
<dbReference type="SUPFAM" id="SSF109854">
    <property type="entry name" value="DinB/YfiT-like putative metalloenzymes"/>
    <property type="match status" value="1"/>
</dbReference>
<proteinExistence type="predicted"/>
<evidence type="ECO:0000313" key="2">
    <source>
        <dbReference type="Proteomes" id="UP000501058"/>
    </source>
</evidence>
<sequence length="210" mass="23042">MGFAQQERDALCDALDAVGPQAPTLCEGWDAHDLAAHLWLRENDPAAATGILIPALAEVTRTRTEQLMRRWHYAELVQRIRKGPGPVSVFSLPGVDDLANTGEFFVHCEDVRRANGEGPRATTREFEDEIAKGLARTAKALFRDAPAGIVLERTDVPQRMRARKGGRTITLAGTPSELLLFAFGRMSVARVDVIGEDADVEDLLADHRGF</sequence>
<dbReference type="InterPro" id="IPR017519">
    <property type="entry name" value="CHP03085"/>
</dbReference>